<gene>
    <name evidence="1" type="ORF">QFC21_005789</name>
</gene>
<keyword evidence="2" id="KW-1185">Reference proteome</keyword>
<comment type="caution">
    <text evidence="1">The sequence shown here is derived from an EMBL/GenBank/DDBJ whole genome shotgun (WGS) entry which is preliminary data.</text>
</comment>
<sequence length="1023" mass="114256">MPVTLGNWPRFQYFNQLEGKQERRNRTVQSCTECRRRKSKCDRKFPCGPCTLRKEEHLCVEHQRVQSEGLTGYTHLQDFDLLTTRVKELELMLLTLINDNSNVLNLSRVQPYLEGVDGDGDGDNDIDEQLQDITQMDNGLSTEVDDSAKLPTAIQSETAALPRVLIDDQTSQLNPNNERQEKGSSTERSVRFEDTSDPMIGFSSRSDGWMTNNGQGGMRSADITHRSSNAEAGPSTRYEAETGYTTLGTERSQQQNRPANAPTEAEPAGRPLASLAQQLIEKKSFGNNSHDWNSNTDSDPAYGRSRDASRYRSSSSSRQSHFADGLRRHRSNSMQNSEDDSRPSMSRAPSLTEHHAALALEDMALNRNVARDGATSMGSVRSSWQGISTLPVNTSGPAMMPGTQPSWARRVKVAGLEALPPIGQAQPIITYFSKKFIYLVCIIKIDLCFMSSSRLEWLFRIFHIPTFFQRLAVFNTQLPLVNPVTNDQAAFTALYAAIICTSLHLMDEQTLANVGVTVSARPGYLQDLSDLVEQALVKCDWAGVPRIETLQAFIIIGPYWSSSGRIEAHLGLLGTAVKIAHNLGINRLGPELKRQATYQEVSSHFGPRWVMASDREVGRRIWWTLVELDWNASPDHQFNHVTPKNLSTCAEPAHVNDESLIGHGPVVPEPLDVHTRFVESAIDNGRLRYEIAVDTQADFFHTIEDLSPFYRLNADFAMDLEQYATDARQLARMAAEKRVINTSGHLRILRCHRFYLPEAYHIAKYNYSKEAVLRSSKWLLNNNPTRDPIPGVPLRFWPISYSLLVATIISMLHLCHVESLEVADAAVLVRCGIEALRVDQGSPALTASADAIQQLYDIEMAERQRKRHQQPPPMGNSWGKRKREEDEQELNKFQRLVKKAFGPPSGPEQSQSNTVPHFNHQMNPAPPIHGNGVYNTPSRPTLYDTMQQPIQEDLAPFHGFGTNIAGEQPLTSLIGDPNAFLADESLLELMKWGASSFGPDAFGSGLWPFPGDTPSSHGGQRGF</sequence>
<evidence type="ECO:0000313" key="2">
    <source>
        <dbReference type="Proteomes" id="UP001227268"/>
    </source>
</evidence>
<accession>A0ACC2V801</accession>
<name>A0ACC2V801_9TREE</name>
<proteinExistence type="predicted"/>
<dbReference type="Proteomes" id="UP001227268">
    <property type="component" value="Unassembled WGS sequence"/>
</dbReference>
<protein>
    <submittedName>
        <fullName evidence="1">Uncharacterized protein</fullName>
    </submittedName>
</protein>
<organism evidence="1 2">
    <name type="scientific">Naganishia friedmannii</name>
    <dbReference type="NCBI Taxonomy" id="89922"/>
    <lineage>
        <taxon>Eukaryota</taxon>
        <taxon>Fungi</taxon>
        <taxon>Dikarya</taxon>
        <taxon>Basidiomycota</taxon>
        <taxon>Agaricomycotina</taxon>
        <taxon>Tremellomycetes</taxon>
        <taxon>Filobasidiales</taxon>
        <taxon>Filobasidiaceae</taxon>
        <taxon>Naganishia</taxon>
    </lineage>
</organism>
<reference evidence="1" key="1">
    <citation type="submission" date="2023-04" db="EMBL/GenBank/DDBJ databases">
        <title>Draft Genome sequencing of Naganishia species isolated from polar environments using Oxford Nanopore Technology.</title>
        <authorList>
            <person name="Leo P."/>
            <person name="Venkateswaran K."/>
        </authorList>
    </citation>
    <scope>NUCLEOTIDE SEQUENCE</scope>
    <source>
        <strain evidence="1">MNA-CCFEE 5423</strain>
    </source>
</reference>
<evidence type="ECO:0000313" key="1">
    <source>
        <dbReference type="EMBL" id="KAJ9094996.1"/>
    </source>
</evidence>
<dbReference type="EMBL" id="JASBWT010000023">
    <property type="protein sequence ID" value="KAJ9094996.1"/>
    <property type="molecule type" value="Genomic_DNA"/>
</dbReference>